<feature type="compositionally biased region" description="Low complexity" evidence="1">
    <location>
        <begin position="301"/>
        <end position="321"/>
    </location>
</feature>
<evidence type="ECO:0000313" key="3">
    <source>
        <dbReference type="Proteomes" id="UP000013827"/>
    </source>
</evidence>
<feature type="region of interest" description="Disordered" evidence="1">
    <location>
        <begin position="214"/>
        <end position="242"/>
    </location>
</feature>
<reference evidence="3" key="1">
    <citation type="journal article" date="2013" name="Nature">
        <title>Pan genome of the phytoplankton Emiliania underpins its global distribution.</title>
        <authorList>
            <person name="Read B.A."/>
            <person name="Kegel J."/>
            <person name="Klute M.J."/>
            <person name="Kuo A."/>
            <person name="Lefebvre S.C."/>
            <person name="Maumus F."/>
            <person name="Mayer C."/>
            <person name="Miller J."/>
            <person name="Monier A."/>
            <person name="Salamov A."/>
            <person name="Young J."/>
            <person name="Aguilar M."/>
            <person name="Claverie J.M."/>
            <person name="Frickenhaus S."/>
            <person name="Gonzalez K."/>
            <person name="Herman E.K."/>
            <person name="Lin Y.C."/>
            <person name="Napier J."/>
            <person name="Ogata H."/>
            <person name="Sarno A.F."/>
            <person name="Shmutz J."/>
            <person name="Schroeder D."/>
            <person name="de Vargas C."/>
            <person name="Verret F."/>
            <person name="von Dassow P."/>
            <person name="Valentin K."/>
            <person name="Van de Peer Y."/>
            <person name="Wheeler G."/>
            <person name="Dacks J.B."/>
            <person name="Delwiche C.F."/>
            <person name="Dyhrman S.T."/>
            <person name="Glockner G."/>
            <person name="John U."/>
            <person name="Richards T."/>
            <person name="Worden A.Z."/>
            <person name="Zhang X."/>
            <person name="Grigoriev I.V."/>
            <person name="Allen A.E."/>
            <person name="Bidle K."/>
            <person name="Borodovsky M."/>
            <person name="Bowler C."/>
            <person name="Brownlee C."/>
            <person name="Cock J.M."/>
            <person name="Elias M."/>
            <person name="Gladyshev V.N."/>
            <person name="Groth M."/>
            <person name="Guda C."/>
            <person name="Hadaegh A."/>
            <person name="Iglesias-Rodriguez M.D."/>
            <person name="Jenkins J."/>
            <person name="Jones B.M."/>
            <person name="Lawson T."/>
            <person name="Leese F."/>
            <person name="Lindquist E."/>
            <person name="Lobanov A."/>
            <person name="Lomsadze A."/>
            <person name="Malik S.B."/>
            <person name="Marsh M.E."/>
            <person name="Mackinder L."/>
            <person name="Mock T."/>
            <person name="Mueller-Roeber B."/>
            <person name="Pagarete A."/>
            <person name="Parker M."/>
            <person name="Probert I."/>
            <person name="Quesneville H."/>
            <person name="Raines C."/>
            <person name="Rensing S.A."/>
            <person name="Riano-Pachon D.M."/>
            <person name="Richier S."/>
            <person name="Rokitta S."/>
            <person name="Shiraiwa Y."/>
            <person name="Soanes D.M."/>
            <person name="van der Giezen M."/>
            <person name="Wahlund T.M."/>
            <person name="Williams B."/>
            <person name="Wilson W."/>
            <person name="Wolfe G."/>
            <person name="Wurch L.L."/>
        </authorList>
    </citation>
    <scope>NUCLEOTIDE SEQUENCE</scope>
</reference>
<evidence type="ECO:0000256" key="1">
    <source>
        <dbReference type="SAM" id="MobiDB-lite"/>
    </source>
</evidence>
<feature type="region of interest" description="Disordered" evidence="1">
    <location>
        <begin position="107"/>
        <end position="189"/>
    </location>
</feature>
<feature type="region of interest" description="Disordered" evidence="1">
    <location>
        <begin position="296"/>
        <end position="409"/>
    </location>
</feature>
<dbReference type="PaxDb" id="2903-EOD21601"/>
<dbReference type="Proteomes" id="UP000013827">
    <property type="component" value="Unassembled WGS sequence"/>
</dbReference>
<protein>
    <submittedName>
        <fullName evidence="2">Uncharacterized protein</fullName>
    </submittedName>
</protein>
<accession>A0A0D3JDL6</accession>
<keyword evidence="3" id="KW-1185">Reference proteome</keyword>
<feature type="compositionally biased region" description="Basic residues" evidence="1">
    <location>
        <begin position="335"/>
        <end position="353"/>
    </location>
</feature>
<organism evidence="2 3">
    <name type="scientific">Emiliania huxleyi (strain CCMP1516)</name>
    <dbReference type="NCBI Taxonomy" id="280463"/>
    <lineage>
        <taxon>Eukaryota</taxon>
        <taxon>Haptista</taxon>
        <taxon>Haptophyta</taxon>
        <taxon>Prymnesiophyceae</taxon>
        <taxon>Isochrysidales</taxon>
        <taxon>Noelaerhabdaceae</taxon>
        <taxon>Emiliania</taxon>
    </lineage>
</organism>
<evidence type="ECO:0000313" key="2">
    <source>
        <dbReference type="EnsemblProtists" id="EOD21601"/>
    </source>
</evidence>
<reference evidence="2" key="2">
    <citation type="submission" date="2024-10" db="UniProtKB">
        <authorList>
            <consortium name="EnsemblProtists"/>
        </authorList>
    </citation>
    <scope>IDENTIFICATION</scope>
</reference>
<dbReference type="AlphaFoldDB" id="A0A0D3JDL6"/>
<dbReference type="GeneID" id="17267146"/>
<proteinExistence type="predicted"/>
<feature type="compositionally biased region" description="Basic and acidic residues" evidence="1">
    <location>
        <begin position="136"/>
        <end position="153"/>
    </location>
</feature>
<dbReference type="KEGG" id="ehx:EMIHUDRAFT_458315"/>
<name>A0A0D3JDL6_EMIH1</name>
<dbReference type="RefSeq" id="XP_005774030.1">
    <property type="nucleotide sequence ID" value="XM_005773973.1"/>
</dbReference>
<sequence>MDESEDDSDCSVRSDRPTQFRLNGKSWDFENPVTLVLAAARQLGMAIGRDVNLLWIADEALLDEFDEGEADERLGDAVPAAPLSEEVASHYTSLYEARSRTTFVRQAAGAHPPLPTPAGRRGGRASRAERARRRLALREARLSNISERSREDSSGTEAYSESASSPEGGRSDEPWMPSGRAAPAREGTAAGLARALPRIDSASLQLDLLDSEAAKAEPAGGEGASEAEGLAGGRRGRRRAWARRRLPRRLGMLPSRSVLPSRSTLTTRGGSRGLWLAWGEAGEASSIAWRFGRATSTTTWRAPRSGRSAGAAAARPASPRSQTLARTRSAASRCHPPRPRRTWLARSRRRRRQSLAFASPTPEWSGARSSPARRPTMPRRRTSSCANMISGSLAGRRSSWRASPLASRC</sequence>
<dbReference type="EnsemblProtists" id="EOD21601">
    <property type="protein sequence ID" value="EOD21601"/>
    <property type="gene ID" value="EMIHUDRAFT_458315"/>
</dbReference>
<feature type="compositionally biased region" description="Polar residues" evidence="1">
    <location>
        <begin position="155"/>
        <end position="165"/>
    </location>
</feature>
<feature type="compositionally biased region" description="Low complexity" evidence="1">
    <location>
        <begin position="216"/>
        <end position="229"/>
    </location>
</feature>
<dbReference type="HOGENOM" id="CLU_673689_0_0_1"/>